<dbReference type="EMBL" id="CM056812">
    <property type="protein sequence ID" value="KAJ8616939.1"/>
    <property type="molecule type" value="Genomic_DNA"/>
</dbReference>
<keyword evidence="2" id="KW-1185">Reference proteome</keyword>
<proteinExistence type="predicted"/>
<organism evidence="1 2">
    <name type="scientific">Persea americana</name>
    <name type="common">Avocado</name>
    <dbReference type="NCBI Taxonomy" id="3435"/>
    <lineage>
        <taxon>Eukaryota</taxon>
        <taxon>Viridiplantae</taxon>
        <taxon>Streptophyta</taxon>
        <taxon>Embryophyta</taxon>
        <taxon>Tracheophyta</taxon>
        <taxon>Spermatophyta</taxon>
        <taxon>Magnoliopsida</taxon>
        <taxon>Magnoliidae</taxon>
        <taxon>Laurales</taxon>
        <taxon>Lauraceae</taxon>
        <taxon>Persea</taxon>
    </lineage>
</organism>
<sequence length="195" mass="22429">MWHLYMWVCQVQEAASSYSTSSSNCHFLKIITISLVALLRAILTPSDTNNGEGFSVPRFCVDSIFPQLNFNANPPVQNISIRDVHETKWEFWHIYRGMPRWHLLTRGWSKFFNQKKLYASDLVLFIKRNSGELFVGIRQARSIPSHSPIATHHSPAPRPVRAQPRCRLFQILQFVEAISLSLSLSLGFDFVDLKP</sequence>
<comment type="caution">
    <text evidence="1">The sequence shown here is derived from an EMBL/GenBank/DDBJ whole genome shotgun (WGS) entry which is preliminary data.</text>
</comment>
<protein>
    <submittedName>
        <fullName evidence="1">Uncharacterized protein</fullName>
    </submittedName>
</protein>
<dbReference type="Proteomes" id="UP001234297">
    <property type="component" value="Chromosome 4"/>
</dbReference>
<name>A0ACC2K760_PERAE</name>
<gene>
    <name evidence="1" type="ORF">MRB53_013125</name>
</gene>
<evidence type="ECO:0000313" key="2">
    <source>
        <dbReference type="Proteomes" id="UP001234297"/>
    </source>
</evidence>
<evidence type="ECO:0000313" key="1">
    <source>
        <dbReference type="EMBL" id="KAJ8616939.1"/>
    </source>
</evidence>
<accession>A0ACC2K760</accession>
<reference evidence="1 2" key="1">
    <citation type="journal article" date="2022" name="Hortic Res">
        <title>A haplotype resolved chromosomal level avocado genome allows analysis of novel avocado genes.</title>
        <authorList>
            <person name="Nath O."/>
            <person name="Fletcher S.J."/>
            <person name="Hayward A."/>
            <person name="Shaw L.M."/>
            <person name="Masouleh A.K."/>
            <person name="Furtado A."/>
            <person name="Henry R.J."/>
            <person name="Mitter N."/>
        </authorList>
    </citation>
    <scope>NUCLEOTIDE SEQUENCE [LARGE SCALE GENOMIC DNA]</scope>
    <source>
        <strain evidence="2">cv. Hass</strain>
    </source>
</reference>